<proteinExistence type="predicted"/>
<evidence type="ECO:0000256" key="2">
    <source>
        <dbReference type="SAM" id="SignalP"/>
    </source>
</evidence>
<dbReference type="InterPro" id="IPR017946">
    <property type="entry name" value="PLC-like_Pdiesterase_TIM-brl"/>
</dbReference>
<dbReference type="InterPro" id="IPR051057">
    <property type="entry name" value="PI-PLC_domain"/>
</dbReference>
<accession>A0A3M7AZH2</accession>
<comment type="caution">
    <text evidence="3">The sequence shown here is derived from an EMBL/GenBank/DDBJ whole genome shotgun (WGS) entry which is preliminary data.</text>
</comment>
<dbReference type="SUPFAM" id="SSF51695">
    <property type="entry name" value="PLC-like phosphodiesterases"/>
    <property type="match status" value="1"/>
</dbReference>
<dbReference type="EMBL" id="QWIN01002135">
    <property type="protein sequence ID" value="RMY32933.1"/>
    <property type="molecule type" value="Genomic_DNA"/>
</dbReference>
<gene>
    <name evidence="3" type="ORF">D0865_14601</name>
</gene>
<dbReference type="Pfam" id="PF26146">
    <property type="entry name" value="PI-PLC_X"/>
    <property type="match status" value="1"/>
</dbReference>
<feature type="compositionally biased region" description="Low complexity" evidence="1">
    <location>
        <begin position="162"/>
        <end position="186"/>
    </location>
</feature>
<dbReference type="GO" id="GO:0008081">
    <property type="term" value="F:phosphoric diester hydrolase activity"/>
    <property type="evidence" value="ECO:0007669"/>
    <property type="project" value="InterPro"/>
</dbReference>
<organism evidence="3 4">
    <name type="scientific">Hortaea werneckii</name>
    <name type="common">Black yeast</name>
    <name type="synonym">Cladosporium werneckii</name>
    <dbReference type="NCBI Taxonomy" id="91943"/>
    <lineage>
        <taxon>Eukaryota</taxon>
        <taxon>Fungi</taxon>
        <taxon>Dikarya</taxon>
        <taxon>Ascomycota</taxon>
        <taxon>Pezizomycotina</taxon>
        <taxon>Dothideomycetes</taxon>
        <taxon>Dothideomycetidae</taxon>
        <taxon>Mycosphaerellales</taxon>
        <taxon>Teratosphaeriaceae</taxon>
        <taxon>Hortaea</taxon>
    </lineage>
</organism>
<reference evidence="3 4" key="1">
    <citation type="journal article" date="2018" name="BMC Genomics">
        <title>Genomic evidence for intraspecific hybridization in a clonal and extremely halotolerant yeast.</title>
        <authorList>
            <person name="Gostincar C."/>
            <person name="Stajich J.E."/>
            <person name="Zupancic J."/>
            <person name="Zalar P."/>
            <person name="Gunde-Cimerman N."/>
        </authorList>
    </citation>
    <scope>NUCLEOTIDE SEQUENCE [LARGE SCALE GENOMIC DNA]</scope>
    <source>
        <strain evidence="3 4">EXF-151</strain>
    </source>
</reference>
<name>A0A3M7AZH2_HORWE</name>
<dbReference type="Proteomes" id="UP000270230">
    <property type="component" value="Unassembled WGS sequence"/>
</dbReference>
<protein>
    <recommendedName>
        <fullName evidence="5">Phosphatidylinositol-specific phospholipase C X domain-containing protein</fullName>
    </recommendedName>
</protein>
<evidence type="ECO:0000313" key="4">
    <source>
        <dbReference type="Proteomes" id="UP000270230"/>
    </source>
</evidence>
<feature type="chain" id="PRO_5018209449" description="Phosphatidylinositol-specific phospholipase C X domain-containing protein" evidence="2">
    <location>
        <begin position="22"/>
        <end position="384"/>
    </location>
</feature>
<dbReference type="PANTHER" id="PTHR13593">
    <property type="match status" value="1"/>
</dbReference>
<feature type="signal peptide" evidence="2">
    <location>
        <begin position="1"/>
        <end position="21"/>
    </location>
</feature>
<dbReference type="GO" id="GO:0006629">
    <property type="term" value="P:lipid metabolic process"/>
    <property type="evidence" value="ECO:0007669"/>
    <property type="project" value="InterPro"/>
</dbReference>
<evidence type="ECO:0000313" key="3">
    <source>
        <dbReference type="EMBL" id="RMY32933.1"/>
    </source>
</evidence>
<feature type="region of interest" description="Disordered" evidence="1">
    <location>
        <begin position="161"/>
        <end position="189"/>
    </location>
</feature>
<dbReference type="PANTHER" id="PTHR13593:SF80">
    <property type="entry name" value="PLC-LIKE PHOSPHODIESTERASE"/>
    <property type="match status" value="1"/>
</dbReference>
<evidence type="ECO:0008006" key="5">
    <source>
        <dbReference type="Google" id="ProtNLM"/>
    </source>
</evidence>
<sequence length="384" mass="40382">MLPCTLSALSVLLSAFRTTLAQSTSSSTACNNSPSLCNRAYNNVSHIGAHNSPFVRDESNDYSLSGNQYFNSSTQLSAGVRLLTAQVQTNSDSGELHVCHTSCSLLDAGKLSDWLSEVNGWLEDNPNDVVTVLLVNGAGASANDLAAEYETAGIGDIAYTPTSSSSSSSNSSSASATASNTASSSSDWPTLQNLIDQGTRMVNFVADLDDNSGASYLLNQYDYVFENDYNNVSPTDFSCEASRPTSIANNAQQALNQGLMPLMNHFLYAEVAAFDIQYPNTSYIDTTNAPSGGTGNLGASGSRCSSEYGRAPTFIVVDFFNVGPAIETVDRLNGVTDPVGRATVSEEVMGTSSAATTSAATVTLPHRYALMLCLTVLAITLDVA</sequence>
<dbReference type="VEuPathDB" id="FungiDB:BTJ68_06805"/>
<dbReference type="OrthoDB" id="7984201at2759"/>
<dbReference type="Gene3D" id="3.20.20.190">
    <property type="entry name" value="Phosphatidylinositol (PI) phosphodiesterase"/>
    <property type="match status" value="1"/>
</dbReference>
<keyword evidence="2" id="KW-0732">Signal</keyword>
<evidence type="ECO:0000256" key="1">
    <source>
        <dbReference type="SAM" id="MobiDB-lite"/>
    </source>
</evidence>
<dbReference type="AlphaFoldDB" id="A0A3M7AZH2"/>